<protein>
    <submittedName>
        <fullName evidence="1">Uncharacterized protein</fullName>
    </submittedName>
</protein>
<dbReference type="Pfam" id="PF21790">
    <property type="entry name" value="OGG"/>
    <property type="match status" value="1"/>
</dbReference>
<sequence>MASEGDIVERLWPLVEIHRGRRQAAVRFRPATWRPWLEPHGATQALELGALDTASTSGERLISRDDLAAARQALSDDPEGLRDLFVAVMLWGAGTTNGRAPRYTSAALGDTRMPHVLEATRSAVRVGELTRAYTEFTLRGVRRSFFTKWFATVDDRDAECERALILDDRVFRSLNALGWSSREAAGTRRWSARYAAYTGAMHEWAGSLGVTAHWLEWLLFDLNGHVEAQ</sequence>
<gene>
    <name evidence="1" type="ORF">ABT211_20020</name>
</gene>
<dbReference type="RefSeq" id="WP_351958063.1">
    <property type="nucleotide sequence ID" value="NZ_JBEOZM010000008.1"/>
</dbReference>
<dbReference type="InterPro" id="IPR048868">
    <property type="entry name" value="OGG-like_put"/>
</dbReference>
<dbReference type="EMBL" id="JBEOZM010000008">
    <property type="protein sequence ID" value="MER6269563.1"/>
    <property type="molecule type" value="Genomic_DNA"/>
</dbReference>
<keyword evidence="2" id="KW-1185">Reference proteome</keyword>
<evidence type="ECO:0000313" key="1">
    <source>
        <dbReference type="EMBL" id="MER6269563.1"/>
    </source>
</evidence>
<organism evidence="1 2">
    <name type="scientific">Streptomyces sp. 900105755</name>
    <dbReference type="NCBI Taxonomy" id="3154389"/>
    <lineage>
        <taxon>Bacteria</taxon>
        <taxon>Bacillati</taxon>
        <taxon>Actinomycetota</taxon>
        <taxon>Actinomycetes</taxon>
        <taxon>Kitasatosporales</taxon>
        <taxon>Streptomycetaceae</taxon>
        <taxon>Streptomyces</taxon>
    </lineage>
</organism>
<name>A0ABV1THP3_9ACTN</name>
<evidence type="ECO:0000313" key="2">
    <source>
        <dbReference type="Proteomes" id="UP001490365"/>
    </source>
</evidence>
<dbReference type="Proteomes" id="UP001490365">
    <property type="component" value="Unassembled WGS sequence"/>
</dbReference>
<comment type="caution">
    <text evidence="1">The sequence shown here is derived from an EMBL/GenBank/DDBJ whole genome shotgun (WGS) entry which is preliminary data.</text>
</comment>
<reference evidence="1 2" key="1">
    <citation type="submission" date="2024-06" db="EMBL/GenBank/DDBJ databases">
        <title>The Natural Products Discovery Center: Release of the First 8490 Sequenced Strains for Exploring Actinobacteria Biosynthetic Diversity.</title>
        <authorList>
            <person name="Kalkreuter E."/>
            <person name="Kautsar S.A."/>
            <person name="Yang D."/>
            <person name="Bader C.D."/>
            <person name="Teijaro C.N."/>
            <person name="Fluegel L."/>
            <person name="Davis C.M."/>
            <person name="Simpson J.R."/>
            <person name="Lauterbach L."/>
            <person name="Steele A.D."/>
            <person name="Gui C."/>
            <person name="Meng S."/>
            <person name="Li G."/>
            <person name="Viehrig K."/>
            <person name="Ye F."/>
            <person name="Su P."/>
            <person name="Kiefer A.F."/>
            <person name="Nichols A."/>
            <person name="Cepeda A.J."/>
            <person name="Yan W."/>
            <person name="Fan B."/>
            <person name="Jiang Y."/>
            <person name="Adhikari A."/>
            <person name="Zheng C.-J."/>
            <person name="Schuster L."/>
            <person name="Cowan T.M."/>
            <person name="Smanski M.J."/>
            <person name="Chevrette M.G."/>
            <person name="De Carvalho L.P.S."/>
            <person name="Shen B."/>
        </authorList>
    </citation>
    <scope>NUCLEOTIDE SEQUENCE [LARGE SCALE GENOMIC DNA]</scope>
    <source>
        <strain evidence="1 2">NPDC001694</strain>
    </source>
</reference>
<accession>A0ABV1THP3</accession>
<proteinExistence type="predicted"/>